<dbReference type="GO" id="GO:0042393">
    <property type="term" value="F:histone binding"/>
    <property type="evidence" value="ECO:0007669"/>
    <property type="project" value="TreeGrafter"/>
</dbReference>
<reference evidence="22" key="2">
    <citation type="submission" date="2015-01" db="EMBL/GenBank/DDBJ databases">
        <title>Evolutionary Origins and Diversification of the Mycorrhizal Mutualists.</title>
        <authorList>
            <consortium name="DOE Joint Genome Institute"/>
            <consortium name="Mycorrhizal Genomics Consortium"/>
            <person name="Kohler A."/>
            <person name="Kuo A."/>
            <person name="Nagy L.G."/>
            <person name="Floudas D."/>
            <person name="Copeland A."/>
            <person name="Barry K.W."/>
            <person name="Cichocki N."/>
            <person name="Veneault-Fourrey C."/>
            <person name="LaButti K."/>
            <person name="Lindquist E.A."/>
            <person name="Lipzen A."/>
            <person name="Lundell T."/>
            <person name="Morin E."/>
            <person name="Murat C."/>
            <person name="Riley R."/>
            <person name="Ohm R."/>
            <person name="Sun H."/>
            <person name="Tunlid A."/>
            <person name="Henrissat B."/>
            <person name="Grigoriev I.V."/>
            <person name="Hibbett D.S."/>
            <person name="Martin F."/>
        </authorList>
    </citation>
    <scope>NUCLEOTIDE SEQUENCE [LARGE SCALE GENOMIC DNA]</scope>
    <source>
        <strain evidence="22">F 1598</strain>
    </source>
</reference>
<evidence type="ECO:0000256" key="15">
    <source>
        <dbReference type="RuleBase" id="RU368001"/>
    </source>
</evidence>
<feature type="compositionally biased region" description="Polar residues" evidence="17">
    <location>
        <begin position="178"/>
        <end position="193"/>
    </location>
</feature>
<dbReference type="GO" id="GO:0016887">
    <property type="term" value="F:ATP hydrolysis activity"/>
    <property type="evidence" value="ECO:0007669"/>
    <property type="project" value="TreeGrafter"/>
</dbReference>
<gene>
    <name evidence="21" type="ORF">PILCRDRAFT_360905</name>
</gene>
<evidence type="ECO:0000256" key="14">
    <source>
        <dbReference type="ARBA" id="ARBA00049360"/>
    </source>
</evidence>
<dbReference type="Gene3D" id="3.40.50.300">
    <property type="entry name" value="P-loop containing nucleotide triphosphate hydrolases"/>
    <property type="match status" value="2"/>
</dbReference>
<evidence type="ECO:0000256" key="3">
    <source>
        <dbReference type="ARBA" id="ARBA00019805"/>
    </source>
</evidence>
<feature type="region of interest" description="Disordered" evidence="17">
    <location>
        <begin position="489"/>
        <end position="519"/>
    </location>
</feature>
<dbReference type="Proteomes" id="UP000054166">
    <property type="component" value="Unassembled WGS sequence"/>
</dbReference>
<dbReference type="InParanoid" id="A0A0C3FMP5"/>
<evidence type="ECO:0000256" key="1">
    <source>
        <dbReference type="ARBA" id="ARBA00004123"/>
    </source>
</evidence>
<evidence type="ECO:0000256" key="8">
    <source>
        <dbReference type="ARBA" id="ARBA00023015"/>
    </source>
</evidence>
<name>A0A0C3FMP5_PILCF</name>
<evidence type="ECO:0000256" key="2">
    <source>
        <dbReference type="ARBA" id="ARBA00007025"/>
    </source>
</evidence>
<reference evidence="21 22" key="1">
    <citation type="submission" date="2014-04" db="EMBL/GenBank/DDBJ databases">
        <authorList>
            <consortium name="DOE Joint Genome Institute"/>
            <person name="Kuo A."/>
            <person name="Tarkka M."/>
            <person name="Buscot F."/>
            <person name="Kohler A."/>
            <person name="Nagy L.G."/>
            <person name="Floudas D."/>
            <person name="Copeland A."/>
            <person name="Barry K.W."/>
            <person name="Cichocki N."/>
            <person name="Veneault-Fourrey C."/>
            <person name="LaButti K."/>
            <person name="Lindquist E.A."/>
            <person name="Lipzen A."/>
            <person name="Lundell T."/>
            <person name="Morin E."/>
            <person name="Murat C."/>
            <person name="Sun H."/>
            <person name="Tunlid A."/>
            <person name="Henrissat B."/>
            <person name="Grigoriev I.V."/>
            <person name="Hibbett D.S."/>
            <person name="Martin F."/>
            <person name="Nordberg H.P."/>
            <person name="Cantor M.N."/>
            <person name="Hua S.X."/>
        </authorList>
    </citation>
    <scope>NUCLEOTIDE SEQUENCE [LARGE SCALE GENOMIC DNA]</scope>
    <source>
        <strain evidence="21 22">F 1598</strain>
    </source>
</reference>
<comment type="domain">
    <text evidence="15">The DBINO region is involved in binding to DNA.</text>
</comment>
<dbReference type="GO" id="GO:0005524">
    <property type="term" value="F:ATP binding"/>
    <property type="evidence" value="ECO:0007669"/>
    <property type="project" value="UniProtKB-UniRule"/>
</dbReference>
<feature type="region of interest" description="Disordered" evidence="17">
    <location>
        <begin position="172"/>
        <end position="208"/>
    </location>
</feature>
<keyword evidence="5 15" id="KW-0227">DNA damage</keyword>
<evidence type="ECO:0000256" key="6">
    <source>
        <dbReference type="ARBA" id="ARBA00022801"/>
    </source>
</evidence>
<keyword evidence="9 15" id="KW-0238">DNA-binding</keyword>
<evidence type="ECO:0000256" key="12">
    <source>
        <dbReference type="ARBA" id="ARBA00023204"/>
    </source>
</evidence>
<dbReference type="EMBL" id="KN832985">
    <property type="protein sequence ID" value="KIM85395.1"/>
    <property type="molecule type" value="Genomic_DNA"/>
</dbReference>
<keyword evidence="4" id="KW-0547">Nucleotide-binding</keyword>
<dbReference type="GO" id="GO:0031011">
    <property type="term" value="C:Ino80 complex"/>
    <property type="evidence" value="ECO:0007669"/>
    <property type="project" value="UniProtKB-UniRule"/>
</dbReference>
<feature type="region of interest" description="Disordered" evidence="17">
    <location>
        <begin position="1325"/>
        <end position="1421"/>
    </location>
</feature>
<dbReference type="EC" id="3.6.4.-" evidence="15"/>
<evidence type="ECO:0000256" key="4">
    <source>
        <dbReference type="ARBA" id="ARBA00022741"/>
    </source>
</evidence>
<evidence type="ECO:0000256" key="17">
    <source>
        <dbReference type="SAM" id="MobiDB-lite"/>
    </source>
</evidence>
<dbReference type="OrthoDB" id="372624at2759"/>
<dbReference type="FunCoup" id="A0A0C3FMP5">
    <property type="interactions" value="821"/>
</dbReference>
<feature type="domain" description="Helicase C-terminal" evidence="19">
    <location>
        <begin position="1152"/>
        <end position="1312"/>
    </location>
</feature>
<dbReference type="GO" id="GO:0003677">
    <property type="term" value="F:DNA binding"/>
    <property type="evidence" value="ECO:0007669"/>
    <property type="project" value="UniProtKB-UniRule"/>
</dbReference>
<dbReference type="Pfam" id="PF13892">
    <property type="entry name" value="DBINO"/>
    <property type="match status" value="1"/>
</dbReference>
<dbReference type="CDD" id="cd18793">
    <property type="entry name" value="SF2_C_SNF"/>
    <property type="match status" value="1"/>
</dbReference>
<feature type="domain" description="Helicase ATP-binding" evidence="18">
    <location>
        <begin position="557"/>
        <end position="729"/>
    </location>
</feature>
<keyword evidence="10" id="KW-0010">Activator</keyword>
<dbReference type="InterPro" id="IPR000330">
    <property type="entry name" value="SNF2_N"/>
</dbReference>
<dbReference type="GO" id="GO:0006281">
    <property type="term" value="P:DNA repair"/>
    <property type="evidence" value="ECO:0007669"/>
    <property type="project" value="UniProtKB-UniRule"/>
</dbReference>
<keyword evidence="13" id="KW-0539">Nucleus</keyword>
<dbReference type="SMART" id="SM00487">
    <property type="entry name" value="DEXDc"/>
    <property type="match status" value="1"/>
</dbReference>
<evidence type="ECO:0000259" key="20">
    <source>
        <dbReference type="PROSITE" id="PS51413"/>
    </source>
</evidence>
<dbReference type="Pfam" id="PF00176">
    <property type="entry name" value="SNF2-rel_dom"/>
    <property type="match status" value="1"/>
</dbReference>
<proteinExistence type="inferred from homology"/>
<dbReference type="InterPro" id="IPR001650">
    <property type="entry name" value="Helicase_C-like"/>
</dbReference>
<dbReference type="PROSITE" id="PS51194">
    <property type="entry name" value="HELICASE_CTER"/>
    <property type="match status" value="1"/>
</dbReference>
<dbReference type="SUPFAM" id="SSF52540">
    <property type="entry name" value="P-loop containing nucleoside triphosphate hydrolases"/>
    <property type="match status" value="2"/>
</dbReference>
<feature type="compositionally biased region" description="Basic and acidic residues" evidence="17">
    <location>
        <begin position="1329"/>
        <end position="1353"/>
    </location>
</feature>
<dbReference type="FunFam" id="3.40.50.10810:FF:000022">
    <property type="entry name" value="Blast:Putative DNA helicase Ino80"/>
    <property type="match status" value="1"/>
</dbReference>
<evidence type="ECO:0000259" key="19">
    <source>
        <dbReference type="PROSITE" id="PS51194"/>
    </source>
</evidence>
<feature type="compositionally biased region" description="Basic residues" evidence="17">
    <location>
        <begin position="1389"/>
        <end position="1412"/>
    </location>
</feature>
<dbReference type="InterPro" id="IPR020838">
    <property type="entry name" value="DBINO"/>
</dbReference>
<keyword evidence="6 15" id="KW-0378">Hydrolase</keyword>
<sequence>MLETHKRQKQVQVWFDASVLERNSTTAVDMSRHYASRIARIPAPPSPPPPPPPTIDEMTTLRPISPPHEPYEYPMENSMFAPDNEDAIRQPDESMLGAPRSHLHDSGMNALPVVRQAVGGESDNSDIEIPVALNKDQSGHVIKKRKLDDLELSIIGELHPLSPDKLALSAAAKGKARQISQRDGTPDSISMTTKVPRKKPGPRKKFDNLPHETLELLGLRSGPPSMSGDVTPGISRPASPALTATSNIVYELDELVPPLKRAKKVDDVAMLKRVKALEEAQRKVWTNIARRDVAKVYKYHAMGYQSRLSQLKRLAMLSSMQARRPFTRTAKANKDIQVKAKRLMREMLVFWKKNEREERDVRKREQKEATDRAKIEEEKREAARQARKLEFLISQTELYSHFVGNKLKTAEMQGDGDQDALTPAGALVGDVDPTTLQDINFDDEDHTNLHRHAMHNAQEAIALAKQRAHQFDAQAALERKTNHALQLAKAQAHIRDDSEGRGEGPSGSSKTPLVDLDSDELNFQNPTSLSGPLTIGQPQMLMAQLKEYQLKGLNWLATLYEQGINGILADEMGLGKTVQSISLLTYLAETHDIWGPFLVVAPTATLHNWQQELARFAPGLKALPYWGNVKDRTTLRKFWSKKEINYNKDAPFHVLITSYQLVTQDQQYFQRVKWQYMILDEAQNIKNSSSIRWKTLLGFQCRNRLLLTGTPIQNSMQELWALLHFIMPSLFDSHDEFNEWFSKDIESAAENKGSKLNERQLRRLHMILKPFMLRRVKRNVQNELSDKVKSRVTYECLKIETDLPIQIEKDIYVDLSARQRGLYRALLANVSVADLLEKAANIGDADSARSLMNLVMQFRKVCNHPELFERADVVAPFSFAHFGRSGPIFREGDSIMLPYSTRNPIEYAVPELFYHDGGLLDVPNQRSKGLSSSACITKMFNIWSTDWIQRSLYDEAHSSFGFLRLLDLSPGEVHSLHVMPLITRRLLAFEEEMNMIQDSPYSLDGSFAAHTPANLFRISPSPPSICLDSAENLPDLRSLTMSAWAHSYLSRPGLKWFVPPAVAPVISSYCTDRTFLERQSQMLDGPLESLALYGLPFDLRDSEDAWSTFQKRTPGVPAIGLAGSSPLDQLPMSTMQIPEAKRLIYDSAKLACLDVLLQELKAGDHRVLVYFQMTRMMDLMEEYLVYRQYKYLRLDGSSKIEDRRDMVIDWQTRPDIFVFLLSTRAGGLGINLTAADTVVFYDHDWNPSNDSQAMDRAHRLGQTRQVTVYRLITRGTIDERIVQLARVKKDVQDLVVGNKNFTEVTKPSEIVQLLLNDDQLANLGSSGELSEKQAGKRPARPDDGNGKQMRDLWNEEGDDFFGHSNAAGAAELVEEDKDAGTPVPSVSVSKKRKGPTGAPRGRRPGSKNKPKGPKPAASEPP</sequence>
<keyword evidence="7 15" id="KW-0067">ATP-binding</keyword>
<dbReference type="PANTHER" id="PTHR45685">
    <property type="entry name" value="HELICASE SRCAP-RELATED"/>
    <property type="match status" value="1"/>
</dbReference>
<dbReference type="Gene3D" id="3.40.50.10810">
    <property type="entry name" value="Tandem AAA-ATPase domain"/>
    <property type="match status" value="1"/>
</dbReference>
<dbReference type="PANTHER" id="PTHR45685:SF2">
    <property type="entry name" value="CHROMATIN-REMODELING ATPASE INO80"/>
    <property type="match status" value="1"/>
</dbReference>
<keyword evidence="11" id="KW-0804">Transcription</keyword>
<comment type="subunit">
    <text evidence="15">Component of the INO80 chromatin-remodeling complex.</text>
</comment>
<dbReference type="InterPro" id="IPR027417">
    <property type="entry name" value="P-loop_NTPase"/>
</dbReference>
<dbReference type="PROSITE" id="PS51413">
    <property type="entry name" value="DBINO"/>
    <property type="match status" value="1"/>
</dbReference>
<keyword evidence="16" id="KW-0175">Coiled coil</keyword>
<comment type="subcellular location">
    <subcellularLocation>
        <location evidence="1 15">Nucleus</location>
    </subcellularLocation>
</comment>
<evidence type="ECO:0000259" key="18">
    <source>
        <dbReference type="PROSITE" id="PS51192"/>
    </source>
</evidence>
<keyword evidence="22" id="KW-1185">Reference proteome</keyword>
<evidence type="ECO:0000256" key="10">
    <source>
        <dbReference type="ARBA" id="ARBA00023159"/>
    </source>
</evidence>
<evidence type="ECO:0000313" key="21">
    <source>
        <dbReference type="EMBL" id="KIM85395.1"/>
    </source>
</evidence>
<comment type="similarity">
    <text evidence="2 15">Belongs to the SNF2/RAD54 helicase family.</text>
</comment>
<evidence type="ECO:0000256" key="7">
    <source>
        <dbReference type="ARBA" id="ARBA00022840"/>
    </source>
</evidence>
<evidence type="ECO:0000256" key="13">
    <source>
        <dbReference type="ARBA" id="ARBA00023242"/>
    </source>
</evidence>
<evidence type="ECO:0000256" key="11">
    <source>
        <dbReference type="ARBA" id="ARBA00023163"/>
    </source>
</evidence>
<dbReference type="InterPro" id="IPR050520">
    <property type="entry name" value="INO80/SWR1_helicase"/>
</dbReference>
<comment type="function">
    <text evidence="15">ATPase component of the INO80 complex which remodels chromatin by shifting nucleosomes and is involved in DNA repair.</text>
</comment>
<dbReference type="InterPro" id="IPR049730">
    <property type="entry name" value="SNF2/RAD54-like_C"/>
</dbReference>
<feature type="domain" description="DBINO" evidence="20">
    <location>
        <begin position="284"/>
        <end position="409"/>
    </location>
</feature>
<organism evidence="21 22">
    <name type="scientific">Piloderma croceum (strain F 1598)</name>
    <dbReference type="NCBI Taxonomy" id="765440"/>
    <lineage>
        <taxon>Eukaryota</taxon>
        <taxon>Fungi</taxon>
        <taxon>Dikarya</taxon>
        <taxon>Basidiomycota</taxon>
        <taxon>Agaricomycotina</taxon>
        <taxon>Agaricomycetes</taxon>
        <taxon>Agaricomycetidae</taxon>
        <taxon>Atheliales</taxon>
        <taxon>Atheliaceae</taxon>
        <taxon>Piloderma</taxon>
    </lineage>
</organism>
<protein>
    <recommendedName>
        <fullName evidence="3 15">Chromatin-remodeling ATPase INO80</fullName>
        <ecNumber evidence="15">3.6.4.-</ecNumber>
    </recommendedName>
</protein>
<dbReference type="PROSITE" id="PS51192">
    <property type="entry name" value="HELICASE_ATP_BIND_1"/>
    <property type="match status" value="1"/>
</dbReference>
<dbReference type="Pfam" id="PF00271">
    <property type="entry name" value="Helicase_C"/>
    <property type="match status" value="1"/>
</dbReference>
<evidence type="ECO:0000256" key="5">
    <source>
        <dbReference type="ARBA" id="ARBA00022763"/>
    </source>
</evidence>
<accession>A0A0C3FMP5</accession>
<comment type="catalytic activity">
    <reaction evidence="14 15">
        <text>ATP + H2O = ADP + phosphate + H(+)</text>
        <dbReference type="Rhea" id="RHEA:13065"/>
        <dbReference type="ChEBI" id="CHEBI:15377"/>
        <dbReference type="ChEBI" id="CHEBI:15378"/>
        <dbReference type="ChEBI" id="CHEBI:30616"/>
        <dbReference type="ChEBI" id="CHEBI:43474"/>
        <dbReference type="ChEBI" id="CHEBI:456216"/>
    </reaction>
</comment>
<dbReference type="SMART" id="SM00490">
    <property type="entry name" value="HELICc"/>
    <property type="match status" value="1"/>
</dbReference>
<dbReference type="GO" id="GO:0006338">
    <property type="term" value="P:chromatin remodeling"/>
    <property type="evidence" value="ECO:0007669"/>
    <property type="project" value="UniProtKB-UniRule"/>
</dbReference>
<feature type="compositionally biased region" description="Basic and acidic residues" evidence="17">
    <location>
        <begin position="493"/>
        <end position="502"/>
    </location>
</feature>
<evidence type="ECO:0000313" key="22">
    <source>
        <dbReference type="Proteomes" id="UP000054166"/>
    </source>
</evidence>
<dbReference type="InterPro" id="IPR014001">
    <property type="entry name" value="Helicase_ATP-bd"/>
</dbReference>
<dbReference type="STRING" id="765440.A0A0C3FMP5"/>
<evidence type="ECO:0000256" key="9">
    <source>
        <dbReference type="ARBA" id="ARBA00023125"/>
    </source>
</evidence>
<feature type="coiled-coil region" evidence="16">
    <location>
        <begin position="366"/>
        <end position="395"/>
    </location>
</feature>
<dbReference type="InterPro" id="IPR038718">
    <property type="entry name" value="SNF2-like_sf"/>
</dbReference>
<keyword evidence="12 15" id="KW-0234">DNA repair</keyword>
<keyword evidence="8" id="KW-0805">Transcription regulation</keyword>
<dbReference type="HOGENOM" id="CLU_000315_20_0_1"/>
<evidence type="ECO:0000256" key="16">
    <source>
        <dbReference type="SAM" id="Coils"/>
    </source>
</evidence>